<dbReference type="SUPFAM" id="SSF55729">
    <property type="entry name" value="Acyl-CoA N-acyltransferases (Nat)"/>
    <property type="match status" value="1"/>
</dbReference>
<comment type="caution">
    <text evidence="6">The sequence shown here is derived from an EMBL/GenBank/DDBJ whole genome shotgun (WGS) entry which is preliminary data.</text>
</comment>
<dbReference type="Proteomes" id="UP000517765">
    <property type="component" value="Unassembled WGS sequence"/>
</dbReference>
<reference evidence="8" key="2">
    <citation type="submission" date="2020-05" db="EMBL/GenBank/DDBJ databases">
        <title>Classification of alakaliphilic streptomycetes isolated from an alkaline soil next to Lonar Crater, India and a proposal for the recognition of Streptomyces alkaliterrae sp. nov.</title>
        <authorList>
            <person name="Golinska P."/>
        </authorList>
    </citation>
    <scope>NUCLEOTIDE SEQUENCE [LARGE SCALE GENOMIC DNA]</scope>
    <source>
        <strain evidence="8">OF8</strain>
    </source>
</reference>
<dbReference type="InterPro" id="IPR016181">
    <property type="entry name" value="Acyl_CoA_acyltransferase"/>
</dbReference>
<organism evidence="6 7">
    <name type="scientific">Streptomyces alkaliterrae</name>
    <dbReference type="NCBI Taxonomy" id="2213162"/>
    <lineage>
        <taxon>Bacteria</taxon>
        <taxon>Bacillati</taxon>
        <taxon>Actinomycetota</taxon>
        <taxon>Actinomycetes</taxon>
        <taxon>Kitasatosporales</taxon>
        <taxon>Streptomycetaceae</taxon>
        <taxon>Streptomyces</taxon>
    </lineage>
</organism>
<dbReference type="OrthoDB" id="9787920at2"/>
<protein>
    <submittedName>
        <fullName evidence="6">GNAT family N-acetyltransferase</fullName>
    </submittedName>
</protein>
<dbReference type="PANTHER" id="PTHR43877">
    <property type="entry name" value="AMINOALKYLPHOSPHONATE N-ACETYLTRANSFERASE-RELATED-RELATED"/>
    <property type="match status" value="1"/>
</dbReference>
<proteinExistence type="predicted"/>
<keyword evidence="1 6" id="KW-0808">Transferase</keyword>
<dbReference type="AlphaFoldDB" id="A0A5P0YUN7"/>
<evidence type="ECO:0000313" key="5">
    <source>
        <dbReference type="EMBL" id="MBB1259812.1"/>
    </source>
</evidence>
<feature type="compositionally biased region" description="Gly residues" evidence="3">
    <location>
        <begin position="11"/>
        <end position="21"/>
    </location>
</feature>
<dbReference type="InterPro" id="IPR000182">
    <property type="entry name" value="GNAT_dom"/>
</dbReference>
<feature type="compositionally biased region" description="Polar residues" evidence="3">
    <location>
        <begin position="119"/>
        <end position="132"/>
    </location>
</feature>
<evidence type="ECO:0000313" key="7">
    <source>
        <dbReference type="Proteomes" id="UP000320857"/>
    </source>
</evidence>
<dbReference type="Gene3D" id="3.40.630.30">
    <property type="match status" value="1"/>
</dbReference>
<evidence type="ECO:0000313" key="8">
    <source>
        <dbReference type="Proteomes" id="UP000517765"/>
    </source>
</evidence>
<dbReference type="InterPro" id="IPR050832">
    <property type="entry name" value="Bact_Acetyltransf"/>
</dbReference>
<feature type="domain" description="N-acetyltransferase" evidence="4">
    <location>
        <begin position="127"/>
        <end position="271"/>
    </location>
</feature>
<evidence type="ECO:0000256" key="1">
    <source>
        <dbReference type="ARBA" id="ARBA00022679"/>
    </source>
</evidence>
<feature type="compositionally biased region" description="Basic and acidic residues" evidence="3">
    <location>
        <begin position="82"/>
        <end position="102"/>
    </location>
</feature>
<sequence length="271" mass="29214">MRGRLRDDGEGGTGRVHGGQGAATTEGRRRRRRARLPTGRRGRRAEAADPLQRAAGGLHGRRLLLDEPAGAGKGGHPRSGRAHADAEADRRRPERRVTRRENPWSALRRGAILRAVTNPHTINRNTPDTTAPTHGAGTLSVGDGDEELDRRLDAELTAFNTRATGIPVTELTVRITDADGELLGGLSGWNWGRCGGIEMLWVREDTRGQGVGARLIAAAEEEARARGCAQMIVSSFTFQAPPFYAGLGYRETGRIEGLPGGHADVSFVKEL</sequence>
<dbReference type="PROSITE" id="PS51186">
    <property type="entry name" value="GNAT"/>
    <property type="match status" value="1"/>
</dbReference>
<dbReference type="Pfam" id="PF00583">
    <property type="entry name" value="Acetyltransf_1"/>
    <property type="match status" value="1"/>
</dbReference>
<evidence type="ECO:0000256" key="3">
    <source>
        <dbReference type="SAM" id="MobiDB-lite"/>
    </source>
</evidence>
<evidence type="ECO:0000256" key="2">
    <source>
        <dbReference type="ARBA" id="ARBA00023315"/>
    </source>
</evidence>
<feature type="region of interest" description="Disordered" evidence="3">
    <location>
        <begin position="1"/>
        <end position="104"/>
    </location>
</feature>
<gene>
    <name evidence="6" type="ORF">FNX44_017475</name>
    <name evidence="5" type="ORF">H3147_13355</name>
</gene>
<dbReference type="EMBL" id="JABJXA010000067">
    <property type="protein sequence ID" value="MBB1259812.1"/>
    <property type="molecule type" value="Genomic_DNA"/>
</dbReference>
<feature type="compositionally biased region" description="Basic residues" evidence="3">
    <location>
        <begin position="28"/>
        <end position="43"/>
    </location>
</feature>
<evidence type="ECO:0000313" key="6">
    <source>
        <dbReference type="EMBL" id="MQS03630.1"/>
    </source>
</evidence>
<keyword evidence="7" id="KW-1185">Reference proteome</keyword>
<evidence type="ECO:0000259" key="4">
    <source>
        <dbReference type="PROSITE" id="PS51186"/>
    </source>
</evidence>
<dbReference type="Proteomes" id="UP000320857">
    <property type="component" value="Unassembled WGS sequence"/>
</dbReference>
<name>A0A5P0YUN7_9ACTN</name>
<accession>A0A5P0YUN7</accession>
<dbReference type="EMBL" id="VJYK02000187">
    <property type="protein sequence ID" value="MQS03630.1"/>
    <property type="molecule type" value="Genomic_DNA"/>
</dbReference>
<reference evidence="6 7" key="1">
    <citation type="submission" date="2019-10" db="EMBL/GenBank/DDBJ databases">
        <title>Streptomyces sp. nov., a novel actinobacterium isolated from alkaline environment.</title>
        <authorList>
            <person name="Golinska P."/>
        </authorList>
    </citation>
    <scope>NUCLEOTIDE SEQUENCE [LARGE SCALE GENOMIC DNA]</scope>
    <source>
        <strain evidence="6 7">OF1</strain>
    </source>
</reference>
<feature type="region of interest" description="Disordered" evidence="3">
    <location>
        <begin position="119"/>
        <end position="144"/>
    </location>
</feature>
<reference evidence="5" key="3">
    <citation type="journal article" name="Syst. Appl. Microbiol.">
        <title>Streptomyces alkaliterrae sp. nov., isolated from an alkaline soil, and emended descriptions of Streptomyces alkaliphilus, Streptomyces calidiresistens and Streptomyces durbertensis.</title>
        <authorList>
            <person name="Swiecimska M."/>
            <person name="Golinska P."/>
            <person name="Nouioui I."/>
            <person name="Wypij M."/>
            <person name="Rai M."/>
            <person name="Sangal V."/>
            <person name="Goodfellow M."/>
        </authorList>
    </citation>
    <scope>NUCLEOTIDE SEQUENCE</scope>
    <source>
        <strain evidence="5">OF8</strain>
    </source>
</reference>
<keyword evidence="2" id="KW-0012">Acyltransferase</keyword>
<dbReference type="GO" id="GO:0016747">
    <property type="term" value="F:acyltransferase activity, transferring groups other than amino-acyl groups"/>
    <property type="evidence" value="ECO:0007669"/>
    <property type="project" value="InterPro"/>
</dbReference>